<proteinExistence type="predicted"/>
<organism evidence="1 2">
    <name type="scientific">Acanthoscelides obtectus</name>
    <name type="common">Bean weevil</name>
    <name type="synonym">Bruchus obtectus</name>
    <dbReference type="NCBI Taxonomy" id="200917"/>
    <lineage>
        <taxon>Eukaryota</taxon>
        <taxon>Metazoa</taxon>
        <taxon>Ecdysozoa</taxon>
        <taxon>Arthropoda</taxon>
        <taxon>Hexapoda</taxon>
        <taxon>Insecta</taxon>
        <taxon>Pterygota</taxon>
        <taxon>Neoptera</taxon>
        <taxon>Endopterygota</taxon>
        <taxon>Coleoptera</taxon>
        <taxon>Polyphaga</taxon>
        <taxon>Cucujiformia</taxon>
        <taxon>Chrysomeloidea</taxon>
        <taxon>Chrysomelidae</taxon>
        <taxon>Bruchinae</taxon>
        <taxon>Bruchini</taxon>
        <taxon>Acanthoscelides</taxon>
    </lineage>
</organism>
<accession>A0A9P0M5D5</accession>
<gene>
    <name evidence="1" type="ORF">ACAOBT_LOCUS30757</name>
</gene>
<dbReference type="Proteomes" id="UP001152888">
    <property type="component" value="Unassembled WGS sequence"/>
</dbReference>
<reference evidence="1" key="1">
    <citation type="submission" date="2022-03" db="EMBL/GenBank/DDBJ databases">
        <authorList>
            <person name="Sayadi A."/>
        </authorList>
    </citation>
    <scope>NUCLEOTIDE SEQUENCE</scope>
</reference>
<comment type="caution">
    <text evidence="1">The sequence shown here is derived from an EMBL/GenBank/DDBJ whole genome shotgun (WGS) entry which is preliminary data.</text>
</comment>
<dbReference type="EMBL" id="CAKOFQ010007871">
    <property type="protein sequence ID" value="CAH2009299.1"/>
    <property type="molecule type" value="Genomic_DNA"/>
</dbReference>
<protein>
    <submittedName>
        <fullName evidence="1">Uncharacterized protein</fullName>
    </submittedName>
</protein>
<sequence>MEEILSVPIPARKIFWEDVCPAEKPQVVDHYVATVGVGTTSTNTDDISQSLRNNAEPFENMQRIIKCHKKLKDFVDMYNNMFEHLSFLTFIISVAMLADQYIYFNKILTPTFGTLVVRQYTET</sequence>
<dbReference type="AlphaFoldDB" id="A0A9P0M5D5"/>
<name>A0A9P0M5D5_ACAOB</name>
<evidence type="ECO:0000313" key="2">
    <source>
        <dbReference type="Proteomes" id="UP001152888"/>
    </source>
</evidence>
<evidence type="ECO:0000313" key="1">
    <source>
        <dbReference type="EMBL" id="CAH2009299.1"/>
    </source>
</evidence>
<keyword evidence="2" id="KW-1185">Reference proteome</keyword>